<comment type="caution">
    <text evidence="2">The sequence shown here is derived from an EMBL/GenBank/DDBJ whole genome shotgun (WGS) entry which is preliminary data.</text>
</comment>
<gene>
    <name evidence="2" type="ORF">GCM10020366_04710</name>
</gene>
<dbReference type="Proteomes" id="UP001500483">
    <property type="component" value="Unassembled WGS sequence"/>
</dbReference>
<name>A0ABP6RJ69_9PSEU</name>
<organism evidence="2 3">
    <name type="scientific">Saccharopolyspora gregorii</name>
    <dbReference type="NCBI Taxonomy" id="33914"/>
    <lineage>
        <taxon>Bacteria</taxon>
        <taxon>Bacillati</taxon>
        <taxon>Actinomycetota</taxon>
        <taxon>Actinomycetes</taxon>
        <taxon>Pseudonocardiales</taxon>
        <taxon>Pseudonocardiaceae</taxon>
        <taxon>Saccharopolyspora</taxon>
    </lineage>
</organism>
<keyword evidence="3" id="KW-1185">Reference proteome</keyword>
<evidence type="ECO:0000256" key="1">
    <source>
        <dbReference type="SAM" id="MobiDB-lite"/>
    </source>
</evidence>
<dbReference type="EMBL" id="BAAAYK010000010">
    <property type="protein sequence ID" value="GAA3352990.1"/>
    <property type="molecule type" value="Genomic_DNA"/>
</dbReference>
<sequence length="89" mass="8720">MGIRFGRRGPAAGGLERRGAPGGAVGGGALVGAAHYAAPALLAGLRNAPAARVFAPDRLAPGRLPGHAETVSNLAEAAEASFASCSIDM</sequence>
<evidence type="ECO:0000313" key="3">
    <source>
        <dbReference type="Proteomes" id="UP001500483"/>
    </source>
</evidence>
<reference evidence="3" key="1">
    <citation type="journal article" date="2019" name="Int. J. Syst. Evol. Microbiol.">
        <title>The Global Catalogue of Microorganisms (GCM) 10K type strain sequencing project: providing services to taxonomists for standard genome sequencing and annotation.</title>
        <authorList>
            <consortium name="The Broad Institute Genomics Platform"/>
            <consortium name="The Broad Institute Genome Sequencing Center for Infectious Disease"/>
            <person name="Wu L."/>
            <person name="Ma J."/>
        </authorList>
    </citation>
    <scope>NUCLEOTIDE SEQUENCE [LARGE SCALE GENOMIC DNA]</scope>
    <source>
        <strain evidence="3">JCM 9687</strain>
    </source>
</reference>
<evidence type="ECO:0000313" key="2">
    <source>
        <dbReference type="EMBL" id="GAA3352990.1"/>
    </source>
</evidence>
<accession>A0ABP6RJ69</accession>
<proteinExistence type="predicted"/>
<protein>
    <submittedName>
        <fullName evidence="2">Uncharacterized protein</fullName>
    </submittedName>
</protein>
<feature type="region of interest" description="Disordered" evidence="1">
    <location>
        <begin position="1"/>
        <end position="21"/>
    </location>
</feature>